<reference evidence="2" key="1">
    <citation type="submission" date="2020-07" db="EMBL/GenBank/DDBJ databases">
        <title>The High-quality genome of the commercially important snow crab, Chionoecetes opilio.</title>
        <authorList>
            <person name="Jeong J.-H."/>
            <person name="Ryu S."/>
        </authorList>
    </citation>
    <scope>NUCLEOTIDE SEQUENCE</scope>
    <source>
        <strain evidence="2">MADBK_172401_WGS</strain>
        <tissue evidence="2">Digestive gland</tissue>
    </source>
</reference>
<dbReference type="AlphaFoldDB" id="A0A8J4Y2S6"/>
<evidence type="ECO:0000313" key="3">
    <source>
        <dbReference type="Proteomes" id="UP000770661"/>
    </source>
</evidence>
<protein>
    <submittedName>
        <fullName evidence="2">Uncharacterized protein</fullName>
    </submittedName>
</protein>
<evidence type="ECO:0000313" key="2">
    <source>
        <dbReference type="EMBL" id="KAG0713645.1"/>
    </source>
</evidence>
<feature type="region of interest" description="Disordered" evidence="1">
    <location>
        <begin position="1"/>
        <end position="24"/>
    </location>
</feature>
<keyword evidence="3" id="KW-1185">Reference proteome</keyword>
<organism evidence="2 3">
    <name type="scientific">Chionoecetes opilio</name>
    <name type="common">Atlantic snow crab</name>
    <name type="synonym">Cancer opilio</name>
    <dbReference type="NCBI Taxonomy" id="41210"/>
    <lineage>
        <taxon>Eukaryota</taxon>
        <taxon>Metazoa</taxon>
        <taxon>Ecdysozoa</taxon>
        <taxon>Arthropoda</taxon>
        <taxon>Crustacea</taxon>
        <taxon>Multicrustacea</taxon>
        <taxon>Malacostraca</taxon>
        <taxon>Eumalacostraca</taxon>
        <taxon>Eucarida</taxon>
        <taxon>Decapoda</taxon>
        <taxon>Pleocyemata</taxon>
        <taxon>Brachyura</taxon>
        <taxon>Eubrachyura</taxon>
        <taxon>Majoidea</taxon>
        <taxon>Majidae</taxon>
        <taxon>Chionoecetes</taxon>
    </lineage>
</organism>
<gene>
    <name evidence="2" type="ORF">GWK47_015748</name>
</gene>
<accession>A0A8J4Y2S6</accession>
<feature type="compositionally biased region" description="Basic and acidic residues" evidence="1">
    <location>
        <begin position="8"/>
        <end position="17"/>
    </location>
</feature>
<sequence length="164" mass="18711">MSRPIKPHKLERAKNEGRSLPPEARCRRPQMFRQDQLHILPPKKGLLRVKKPWGQMTMLGQWPEICWFRFVPGLKVSVTSLHWRPIICLLGWAAGKSPSLSGKGKPKGVINAKPEQKHFSERSLQEMSGKRDLLFSFFPYGSFSKSLADFGSGVNNKIRFLKAT</sequence>
<comment type="caution">
    <text evidence="2">The sequence shown here is derived from an EMBL/GenBank/DDBJ whole genome shotgun (WGS) entry which is preliminary data.</text>
</comment>
<name>A0A8J4Y2S6_CHIOP</name>
<proteinExistence type="predicted"/>
<evidence type="ECO:0000256" key="1">
    <source>
        <dbReference type="SAM" id="MobiDB-lite"/>
    </source>
</evidence>
<dbReference type="Proteomes" id="UP000770661">
    <property type="component" value="Unassembled WGS sequence"/>
</dbReference>
<dbReference type="EMBL" id="JACEEZ010021245">
    <property type="protein sequence ID" value="KAG0713645.1"/>
    <property type="molecule type" value="Genomic_DNA"/>
</dbReference>